<dbReference type="RefSeq" id="WP_005423958.1">
    <property type="nucleotide sequence ID" value="NZ_JH584329.1"/>
</dbReference>
<gene>
    <name evidence="1" type="ORF">VFSR5_2692</name>
</gene>
<evidence type="ECO:0000313" key="1">
    <source>
        <dbReference type="EMBL" id="EHN67967.1"/>
    </source>
</evidence>
<protein>
    <recommendedName>
        <fullName evidence="3">IrrE N-terminal-like domain-containing protein</fullName>
    </recommendedName>
</protein>
<name>A0AAV3ELY5_ALIFS</name>
<evidence type="ECO:0008006" key="3">
    <source>
        <dbReference type="Google" id="ProtNLM"/>
    </source>
</evidence>
<proteinExistence type="predicted"/>
<dbReference type="AlphaFoldDB" id="A0AAV3ELY5"/>
<reference evidence="1 2" key="1">
    <citation type="journal article" date="2012" name="J. Bacteriol.">
        <title>Draft Genome Sequence of Vibrio fischeri SR5, a Strain Isolated from the Light Organ of the Mediterranean Squid Sepiola robusta.</title>
        <authorList>
            <person name="Gyllborg M.C."/>
            <person name="Sahl J.W."/>
            <person name="Cronin D.C.III."/>
            <person name="Rasko D.A."/>
            <person name="Mandel M.J."/>
        </authorList>
    </citation>
    <scope>NUCLEOTIDE SEQUENCE [LARGE SCALE GENOMIC DNA]</scope>
    <source>
        <strain evidence="1 2">SR5</strain>
    </source>
</reference>
<accession>A0AAV3ELY5</accession>
<organism evidence="1 2">
    <name type="scientific">Aliivibrio fischeri SR5</name>
    <dbReference type="NCBI Taxonomy" id="1088719"/>
    <lineage>
        <taxon>Bacteria</taxon>
        <taxon>Pseudomonadati</taxon>
        <taxon>Pseudomonadota</taxon>
        <taxon>Gammaproteobacteria</taxon>
        <taxon>Vibrionales</taxon>
        <taxon>Vibrionaceae</taxon>
        <taxon>Aliivibrio</taxon>
    </lineage>
</organism>
<dbReference type="EMBL" id="AHIH01000015">
    <property type="protein sequence ID" value="EHN67967.1"/>
    <property type="molecule type" value="Genomic_DNA"/>
</dbReference>
<comment type="caution">
    <text evidence="1">The sequence shown here is derived from an EMBL/GenBank/DDBJ whole genome shotgun (WGS) entry which is preliminary data.</text>
</comment>
<evidence type="ECO:0000313" key="2">
    <source>
        <dbReference type="Proteomes" id="UP000004521"/>
    </source>
</evidence>
<dbReference type="Proteomes" id="UP000004521">
    <property type="component" value="Unassembled WGS sequence"/>
</dbReference>
<sequence length="410" mass="47018">MKLSDEFIENILKNIPGSKKAATGVLIPTDSGNGEYLHLKGFKSAKEVEGLTDDETYFIEFCSKKEILRLRNINGAHDYLLRLRANAIVDEARIVRVMSTRRDKYEESGRSWSLTQYYHTKDSYHKSYISLLEKKNMKQVKSVPSGMAHIPEVNALCIKSLAGDVVVVSESLEYFYYFMTIAFYGNLYDIELVDRIDALIIALRIIKGSETLDFDIDSRGELPAHIEREIQSLVKCQMQFTFGHEYAHYLCDHIPSADVLMKMSSSKPYLSELAMYNHSLEYEADHYSLKNIKPKSKDYKGITQGAFSVLVYLHFIEEYGNKFGVGDFSVSETHPAAKDRVYKLLDNLGDKSFIQSAAIAEMFEVAQELSEILDERVDSLKEEYQDLFGFYGSLYLIGYKKKMLKDRVDF</sequence>